<proteinExistence type="predicted"/>
<feature type="non-terminal residue" evidence="1">
    <location>
        <position position="1"/>
    </location>
</feature>
<gene>
    <name evidence="1" type="ORF">Bhyg_15801</name>
</gene>
<evidence type="ECO:0000313" key="1">
    <source>
        <dbReference type="EMBL" id="KAJ6632936.1"/>
    </source>
</evidence>
<sequence length="236" mass="27468">YNDVQRLKNLRISSLAIENMFSENNEIALAHAKRECRPVQISLHSKSNGLFTVDFNGIQYKKFELKPDQIDNEKIDELDVMSNTSRIQFSTNSPLLAKYKGKIYFPDTKLRFAYLYLLRHMKQKQGTAIRINDSRIKIKDEVLHVTKFEYTKKGVSVHEVPKTFENLLQKKILEISQTCPYARYMVLKYPNSRFLHRVDPLLLHSSKYDISTDICPDTDYKDIPGIISDDEGDVVD</sequence>
<dbReference type="EMBL" id="WJQU01002386">
    <property type="protein sequence ID" value="KAJ6632936.1"/>
    <property type="molecule type" value="Genomic_DNA"/>
</dbReference>
<accession>A0A9Q0MK25</accession>
<reference evidence="1" key="1">
    <citation type="submission" date="2022-07" db="EMBL/GenBank/DDBJ databases">
        <authorList>
            <person name="Trinca V."/>
            <person name="Uliana J.V.C."/>
            <person name="Torres T.T."/>
            <person name="Ward R.J."/>
            <person name="Monesi N."/>
        </authorList>
    </citation>
    <scope>NUCLEOTIDE SEQUENCE</scope>
    <source>
        <strain evidence="1">HSMRA1968</strain>
        <tissue evidence="1">Whole embryos</tissue>
    </source>
</reference>
<organism evidence="1 2">
    <name type="scientific">Pseudolycoriella hygida</name>
    <dbReference type="NCBI Taxonomy" id="35572"/>
    <lineage>
        <taxon>Eukaryota</taxon>
        <taxon>Metazoa</taxon>
        <taxon>Ecdysozoa</taxon>
        <taxon>Arthropoda</taxon>
        <taxon>Hexapoda</taxon>
        <taxon>Insecta</taxon>
        <taxon>Pterygota</taxon>
        <taxon>Neoptera</taxon>
        <taxon>Endopterygota</taxon>
        <taxon>Diptera</taxon>
        <taxon>Nematocera</taxon>
        <taxon>Sciaroidea</taxon>
        <taxon>Sciaridae</taxon>
        <taxon>Pseudolycoriella</taxon>
    </lineage>
</organism>
<name>A0A9Q0MK25_9DIPT</name>
<comment type="caution">
    <text evidence="1">The sequence shown here is derived from an EMBL/GenBank/DDBJ whole genome shotgun (WGS) entry which is preliminary data.</text>
</comment>
<dbReference type="AlphaFoldDB" id="A0A9Q0MK25"/>
<dbReference type="Proteomes" id="UP001151699">
    <property type="component" value="Unassembled WGS sequence"/>
</dbReference>
<keyword evidence="2" id="KW-1185">Reference proteome</keyword>
<evidence type="ECO:0000313" key="2">
    <source>
        <dbReference type="Proteomes" id="UP001151699"/>
    </source>
</evidence>
<feature type="non-terminal residue" evidence="1">
    <location>
        <position position="236"/>
    </location>
</feature>
<protein>
    <submittedName>
        <fullName evidence="1">Uncharacterized protein</fullName>
    </submittedName>
</protein>